<feature type="transmembrane region" description="Helical" evidence="7">
    <location>
        <begin position="340"/>
        <end position="364"/>
    </location>
</feature>
<evidence type="ECO:0000256" key="4">
    <source>
        <dbReference type="ARBA" id="ARBA00022989"/>
    </source>
</evidence>
<feature type="transmembrane region" description="Helical" evidence="7">
    <location>
        <begin position="188"/>
        <end position="207"/>
    </location>
</feature>
<evidence type="ECO:0000256" key="1">
    <source>
        <dbReference type="ARBA" id="ARBA00004141"/>
    </source>
</evidence>
<evidence type="ECO:0000313" key="10">
    <source>
        <dbReference type="Proteomes" id="UP000193218"/>
    </source>
</evidence>
<feature type="transmembrane region" description="Helical" evidence="7">
    <location>
        <begin position="410"/>
        <end position="432"/>
    </location>
</feature>
<keyword evidence="10" id="KW-1185">Reference proteome</keyword>
<dbReference type="EMBL" id="NBSH01000021">
    <property type="protein sequence ID" value="ORX33435.1"/>
    <property type="molecule type" value="Genomic_DNA"/>
</dbReference>
<keyword evidence="4 7" id="KW-1133">Transmembrane helix</keyword>
<evidence type="ECO:0000259" key="8">
    <source>
        <dbReference type="Pfam" id="PF01490"/>
    </source>
</evidence>
<dbReference type="STRING" id="4999.A0A1Y1U8J3"/>
<dbReference type="FunFam" id="1.20.1740.10:FF:000039">
    <property type="entry name" value="Neutral amino acid transporter (Eurofung)"/>
    <property type="match status" value="1"/>
</dbReference>
<feature type="region of interest" description="Disordered" evidence="6">
    <location>
        <begin position="1"/>
        <end position="61"/>
    </location>
</feature>
<feature type="transmembrane region" description="Helical" evidence="7">
    <location>
        <begin position="444"/>
        <end position="462"/>
    </location>
</feature>
<dbReference type="Proteomes" id="UP000193218">
    <property type="component" value="Unassembled WGS sequence"/>
</dbReference>
<evidence type="ECO:0000313" key="9">
    <source>
        <dbReference type="EMBL" id="ORX33435.1"/>
    </source>
</evidence>
<dbReference type="GO" id="GO:0015179">
    <property type="term" value="F:L-amino acid transmembrane transporter activity"/>
    <property type="evidence" value="ECO:0007669"/>
    <property type="project" value="TreeGrafter"/>
</dbReference>
<name>A0A1Y1U8J3_9TREE</name>
<proteinExistence type="inferred from homology"/>
<evidence type="ECO:0000256" key="2">
    <source>
        <dbReference type="ARBA" id="ARBA00008066"/>
    </source>
</evidence>
<comment type="similarity">
    <text evidence="2">Belongs to the amino acid/polyamine transporter 2 family.</text>
</comment>
<evidence type="ECO:0000256" key="7">
    <source>
        <dbReference type="SAM" id="Phobius"/>
    </source>
</evidence>
<evidence type="ECO:0000256" key="3">
    <source>
        <dbReference type="ARBA" id="ARBA00022692"/>
    </source>
</evidence>
<feature type="domain" description="Amino acid transporter transmembrane" evidence="8">
    <location>
        <begin position="75"/>
        <end position="470"/>
    </location>
</feature>
<dbReference type="OrthoDB" id="40134at2759"/>
<feature type="transmembrane region" description="Helical" evidence="7">
    <location>
        <begin position="157"/>
        <end position="181"/>
    </location>
</feature>
<comment type="subcellular location">
    <subcellularLocation>
        <location evidence="1">Membrane</location>
        <topology evidence="1">Multi-pass membrane protein</topology>
    </subcellularLocation>
</comment>
<feature type="compositionally biased region" description="Polar residues" evidence="6">
    <location>
        <begin position="11"/>
        <end position="24"/>
    </location>
</feature>
<feature type="transmembrane region" description="Helical" evidence="7">
    <location>
        <begin position="98"/>
        <end position="121"/>
    </location>
</feature>
<dbReference type="GO" id="GO:0016020">
    <property type="term" value="C:membrane"/>
    <property type="evidence" value="ECO:0007669"/>
    <property type="project" value="UniProtKB-SubCell"/>
</dbReference>
<keyword evidence="5 7" id="KW-0472">Membrane</keyword>
<evidence type="ECO:0000256" key="6">
    <source>
        <dbReference type="SAM" id="MobiDB-lite"/>
    </source>
</evidence>
<reference evidence="9 10" key="1">
    <citation type="submission" date="2017-03" db="EMBL/GenBank/DDBJ databases">
        <title>Widespread Adenine N6-methylation of Active Genes in Fungi.</title>
        <authorList>
            <consortium name="DOE Joint Genome Institute"/>
            <person name="Mondo S.J."/>
            <person name="Dannebaum R.O."/>
            <person name="Kuo R.C."/>
            <person name="Louie K.B."/>
            <person name="Bewick A.J."/>
            <person name="Labutti K."/>
            <person name="Haridas S."/>
            <person name="Kuo A."/>
            <person name="Salamov A."/>
            <person name="Ahrendt S.R."/>
            <person name="Lau R."/>
            <person name="Bowen B.P."/>
            <person name="Lipzen A."/>
            <person name="Sullivan W."/>
            <person name="Andreopoulos W.B."/>
            <person name="Clum A."/>
            <person name="Lindquist E."/>
            <person name="Daum C."/>
            <person name="Northen T.R."/>
            <person name="Ramamoorthy G."/>
            <person name="Schmitz R.J."/>
            <person name="Gryganskyi A."/>
            <person name="Culley D."/>
            <person name="Magnuson J."/>
            <person name="James T.Y."/>
            <person name="O'Malley M.A."/>
            <person name="Stajich J.E."/>
            <person name="Spatafora J.W."/>
            <person name="Visel A."/>
            <person name="Grigoriev I.V."/>
        </authorList>
    </citation>
    <scope>NUCLEOTIDE SEQUENCE [LARGE SCALE GENOMIC DNA]</scope>
    <source>
        <strain evidence="9 10">NRRL Y-17943</strain>
    </source>
</reference>
<dbReference type="AlphaFoldDB" id="A0A1Y1U8J3"/>
<sequence>MKWSRKHSSDSDTATAVSGRQQPSAEVKGEKTYGTQTVTPATEQGSEFEASGQNKGNADAVWGDVGEGGPNYRSLGWIRAAVLETKTQIGLGVLGLPAVLDTLGFVPGMIVIIAMAVIITWTDYVIGTFKLNHPHVYSLGDVGEIFFGRVGREIWGFSYWLMLTAIAASGFLSFSIALNAVSSHGTCTVVFVAVAAIVVFLVASIQTLSKISWLGWVGLVSILSAVITLAISVGVQDRPSAAPQNGPFFKDVQTVGHPTFIDFMNAVNTVLFAYAGTPNFMPIVSEMKLTKPTDYSKSVILCQTFVTVVYCVIGGVTYHYTGKYIASPALGSAGPLLKKVCYGIAIPGLLVGSLLNSHLGSKFLFVRALGGTRHLSSNTKTHNIVWYGTVAANCVIAFVIAEAIPVFSDLLSIIGAILGTFLCIQTETFMWIYDNVRNQRTRNWYLLMAMNIIFNLIGWFIMGAGTYAAVMQIKADVGAGNKTSPFSCANNSGN</sequence>
<feature type="transmembrane region" description="Helical" evidence="7">
    <location>
        <begin position="384"/>
        <end position="404"/>
    </location>
</feature>
<protein>
    <submittedName>
        <fullName evidence="9">Transmembrane amino acid transporter protein-domain-containing protein</fullName>
    </submittedName>
</protein>
<dbReference type="PANTHER" id="PTHR22950:SF683">
    <property type="entry name" value="AMINO ACID TRANSPORTER (EUROFUNG)"/>
    <property type="match status" value="1"/>
</dbReference>
<dbReference type="RefSeq" id="XP_021867770.1">
    <property type="nucleotide sequence ID" value="XM_022017282.1"/>
</dbReference>
<gene>
    <name evidence="9" type="ORF">BD324DRAFT_639780</name>
</gene>
<feature type="transmembrane region" description="Helical" evidence="7">
    <location>
        <begin position="213"/>
        <end position="235"/>
    </location>
</feature>
<dbReference type="GeneID" id="33559091"/>
<organism evidence="9 10">
    <name type="scientific">Kockovaella imperatae</name>
    <dbReference type="NCBI Taxonomy" id="4999"/>
    <lineage>
        <taxon>Eukaryota</taxon>
        <taxon>Fungi</taxon>
        <taxon>Dikarya</taxon>
        <taxon>Basidiomycota</taxon>
        <taxon>Agaricomycotina</taxon>
        <taxon>Tremellomycetes</taxon>
        <taxon>Tremellales</taxon>
        <taxon>Cuniculitremaceae</taxon>
        <taxon>Kockovaella</taxon>
    </lineage>
</organism>
<comment type="caution">
    <text evidence="9">The sequence shown here is derived from an EMBL/GenBank/DDBJ whole genome shotgun (WGS) entry which is preliminary data.</text>
</comment>
<feature type="compositionally biased region" description="Polar residues" evidence="6">
    <location>
        <begin position="33"/>
        <end position="56"/>
    </location>
</feature>
<dbReference type="Pfam" id="PF01490">
    <property type="entry name" value="Aa_trans"/>
    <property type="match status" value="1"/>
</dbReference>
<keyword evidence="3 7" id="KW-0812">Transmembrane</keyword>
<dbReference type="InParanoid" id="A0A1Y1U8J3"/>
<accession>A0A1Y1U8J3</accession>
<dbReference type="PANTHER" id="PTHR22950">
    <property type="entry name" value="AMINO ACID TRANSPORTER"/>
    <property type="match status" value="1"/>
</dbReference>
<dbReference type="InterPro" id="IPR013057">
    <property type="entry name" value="AA_transpt_TM"/>
</dbReference>
<feature type="transmembrane region" description="Helical" evidence="7">
    <location>
        <begin position="298"/>
        <end position="320"/>
    </location>
</feature>
<evidence type="ECO:0000256" key="5">
    <source>
        <dbReference type="ARBA" id="ARBA00023136"/>
    </source>
</evidence>